<evidence type="ECO:0000256" key="1">
    <source>
        <dbReference type="SAM" id="MobiDB-lite"/>
    </source>
</evidence>
<dbReference type="Proteomes" id="UP000682733">
    <property type="component" value="Unassembled WGS sequence"/>
</dbReference>
<gene>
    <name evidence="2" type="ORF">OVA965_LOCUS8885</name>
    <name evidence="3" type="ORF">TMI583_LOCUS8881</name>
</gene>
<dbReference type="EMBL" id="CAJOBA010003059">
    <property type="protein sequence ID" value="CAF3669187.1"/>
    <property type="molecule type" value="Genomic_DNA"/>
</dbReference>
<comment type="caution">
    <text evidence="2">The sequence shown here is derived from an EMBL/GenBank/DDBJ whole genome shotgun (WGS) entry which is preliminary data.</text>
</comment>
<dbReference type="EMBL" id="CAJNOK010003058">
    <property type="protein sequence ID" value="CAF0886249.1"/>
    <property type="molecule type" value="Genomic_DNA"/>
</dbReference>
<accession>A0A8S2D5W7</accession>
<dbReference type="AlphaFoldDB" id="A0A8S2D5W7"/>
<evidence type="ECO:0000313" key="3">
    <source>
        <dbReference type="EMBL" id="CAF3669187.1"/>
    </source>
</evidence>
<evidence type="ECO:0000313" key="4">
    <source>
        <dbReference type="Proteomes" id="UP000677228"/>
    </source>
</evidence>
<organism evidence="2 4">
    <name type="scientific">Didymodactylos carnosus</name>
    <dbReference type="NCBI Taxonomy" id="1234261"/>
    <lineage>
        <taxon>Eukaryota</taxon>
        <taxon>Metazoa</taxon>
        <taxon>Spiralia</taxon>
        <taxon>Gnathifera</taxon>
        <taxon>Rotifera</taxon>
        <taxon>Eurotatoria</taxon>
        <taxon>Bdelloidea</taxon>
        <taxon>Philodinida</taxon>
        <taxon>Philodinidae</taxon>
        <taxon>Didymodactylos</taxon>
    </lineage>
</organism>
<feature type="compositionally biased region" description="Polar residues" evidence="1">
    <location>
        <begin position="1"/>
        <end position="15"/>
    </location>
</feature>
<feature type="region of interest" description="Disordered" evidence="1">
    <location>
        <begin position="1"/>
        <end position="36"/>
    </location>
</feature>
<proteinExistence type="predicted"/>
<dbReference type="Proteomes" id="UP000677228">
    <property type="component" value="Unassembled WGS sequence"/>
</dbReference>
<protein>
    <submittedName>
        <fullName evidence="2">Uncharacterized protein</fullName>
    </submittedName>
</protein>
<sequence length="345" mass="39667">MKDRTNAFNSDLQNNIDEEKKTVTNESTAISHRQQKTSVVRETSASALTASATATTTIAVKNLTEKRKKNVVNMKKWLHKSPKSTKEVVRVIRMKNEQQQGSSESKNVKKLVQTVAKTPKEKHLSYGTFFGENTWKESDEKLALFQHQQLIKKSSRIEKSLLVDLKHVVVTSIAKKKPSTLEKKVINMASRNQSINQEKAMDKTGFEKRDISLTSYPSSYSTVQNNVAHNLFRQVLEQEKVECFKKRRQLAQRQALKQEMTKKMRKLKSPITTLAKKKQTIDIDKIFEQKLKRIKTLTAIEMDLKNLYATSSIRIKNVLNPKCIDDFVYETRKRVQLLGGDIKLI</sequence>
<feature type="compositionally biased region" description="Polar residues" evidence="1">
    <location>
        <begin position="24"/>
        <end position="36"/>
    </location>
</feature>
<reference evidence="2" key="1">
    <citation type="submission" date="2021-02" db="EMBL/GenBank/DDBJ databases">
        <authorList>
            <person name="Nowell W R."/>
        </authorList>
    </citation>
    <scope>NUCLEOTIDE SEQUENCE</scope>
</reference>
<evidence type="ECO:0000313" key="2">
    <source>
        <dbReference type="EMBL" id="CAF0886249.1"/>
    </source>
</evidence>
<name>A0A8S2D5W7_9BILA</name>